<evidence type="ECO:0000313" key="5">
    <source>
        <dbReference type="WBParaSite" id="DME_0000451701-mRNA-1"/>
    </source>
</evidence>
<dbReference type="Proteomes" id="UP000038040">
    <property type="component" value="Unplaced"/>
</dbReference>
<dbReference type="WBParaSite" id="DME_0000451701-mRNA-1">
    <property type="protein sequence ID" value="DME_0000451701-mRNA-1"/>
    <property type="gene ID" value="DME_0000451701"/>
</dbReference>
<dbReference type="EMBL" id="UYYG01001168">
    <property type="protein sequence ID" value="VDN58427.1"/>
    <property type="molecule type" value="Genomic_DNA"/>
</dbReference>
<dbReference type="SUPFAM" id="SSF47954">
    <property type="entry name" value="Cyclin-like"/>
    <property type="match status" value="1"/>
</dbReference>
<reference evidence="5" key="1">
    <citation type="submission" date="2016-04" db="UniProtKB">
        <authorList>
            <consortium name="WormBaseParasite"/>
        </authorList>
    </citation>
    <scope>IDENTIFICATION</scope>
</reference>
<sequence>MEPDFHNNMASLSDDMHLDWLKILASENIKRIDEAVHTDRIFNTTNVIEYIFTICVRLRLPQEVKYSAALIFDKFMLEHTQQLYEFIYESERSVSEKHREWNRVEATLSRQLTLRILSAIQIASKLHSYHDSLSRKTVKLCLQTLGFAYTEESVMRSEIRVLTTINWQISYHCTPLIYVESLLKLLEVHWTTKFDVQAYWQYALLIMDCVFLYWDEIYKRMLINVLGEVGQNVQRERLCRVQADWLLLGNGIIATAANCVDGMEAAEKVIVELQAISGTPLADITDVCVAITESITEKQKSLNIHDSDNDEIHTAWLNS</sequence>
<feature type="domain" description="Cyclin N-terminal" evidence="1">
    <location>
        <begin position="46"/>
        <end position="170"/>
    </location>
</feature>
<dbReference type="InterPro" id="IPR006671">
    <property type="entry name" value="Cyclin_N"/>
</dbReference>
<dbReference type="InterPro" id="IPR036915">
    <property type="entry name" value="Cyclin-like_sf"/>
</dbReference>
<evidence type="ECO:0000259" key="1">
    <source>
        <dbReference type="Pfam" id="PF00134"/>
    </source>
</evidence>
<proteinExistence type="predicted"/>
<dbReference type="OrthoDB" id="9983043at2759"/>
<dbReference type="Pfam" id="PF00134">
    <property type="entry name" value="Cyclin_N"/>
    <property type="match status" value="1"/>
</dbReference>
<dbReference type="PANTHER" id="PTHR21615">
    <property type="entry name" value="CYCLIN N-TERMINAL DOMAIN-CONTAINING PROTEIN 1"/>
    <property type="match status" value="1"/>
</dbReference>
<dbReference type="CDD" id="cd20541">
    <property type="entry name" value="CYCLIN_CNTD1"/>
    <property type="match status" value="1"/>
</dbReference>
<dbReference type="STRING" id="318479.A0A0N4UBE1"/>
<dbReference type="AlphaFoldDB" id="A0A0N4UBE1"/>
<evidence type="ECO:0000313" key="2">
    <source>
        <dbReference type="EMBL" id="VDN58427.1"/>
    </source>
</evidence>
<gene>
    <name evidence="2" type="ORF">DME_LOCUS8400</name>
</gene>
<dbReference type="Proteomes" id="UP000274756">
    <property type="component" value="Unassembled WGS sequence"/>
</dbReference>
<protein>
    <submittedName>
        <fullName evidence="5">Cyclin N-terminal domain-containing protein</fullName>
    </submittedName>
</protein>
<organism evidence="3 5">
    <name type="scientific">Dracunculus medinensis</name>
    <name type="common">Guinea worm</name>
    <dbReference type="NCBI Taxonomy" id="318479"/>
    <lineage>
        <taxon>Eukaryota</taxon>
        <taxon>Metazoa</taxon>
        <taxon>Ecdysozoa</taxon>
        <taxon>Nematoda</taxon>
        <taxon>Chromadorea</taxon>
        <taxon>Rhabditida</taxon>
        <taxon>Spirurina</taxon>
        <taxon>Dracunculoidea</taxon>
        <taxon>Dracunculidae</taxon>
        <taxon>Dracunculus</taxon>
    </lineage>
</organism>
<accession>A0A0N4UBE1</accession>
<name>A0A0N4UBE1_DRAME</name>
<dbReference type="GO" id="GO:0007131">
    <property type="term" value="P:reciprocal meiotic recombination"/>
    <property type="evidence" value="ECO:0007669"/>
    <property type="project" value="TreeGrafter"/>
</dbReference>
<dbReference type="Gene3D" id="1.10.472.10">
    <property type="entry name" value="Cyclin-like"/>
    <property type="match status" value="1"/>
</dbReference>
<dbReference type="PANTHER" id="PTHR21615:SF2">
    <property type="entry name" value="CYCLIN N-TERMINAL DOMAIN-CONTAINING PROTEIN 1"/>
    <property type="match status" value="1"/>
</dbReference>
<dbReference type="GO" id="GO:0035861">
    <property type="term" value="C:site of double-strand break"/>
    <property type="evidence" value="ECO:0007669"/>
    <property type="project" value="TreeGrafter"/>
</dbReference>
<evidence type="ECO:0000313" key="3">
    <source>
        <dbReference type="Proteomes" id="UP000038040"/>
    </source>
</evidence>
<keyword evidence="4" id="KW-1185">Reference proteome</keyword>
<evidence type="ECO:0000313" key="4">
    <source>
        <dbReference type="Proteomes" id="UP000274756"/>
    </source>
</evidence>
<reference evidence="2 4" key="2">
    <citation type="submission" date="2018-11" db="EMBL/GenBank/DDBJ databases">
        <authorList>
            <consortium name="Pathogen Informatics"/>
        </authorList>
    </citation>
    <scope>NUCLEOTIDE SEQUENCE [LARGE SCALE GENOMIC DNA]</scope>
</reference>